<dbReference type="EMBL" id="MT143996">
    <property type="protein sequence ID" value="QJA45762.1"/>
    <property type="molecule type" value="Genomic_DNA"/>
</dbReference>
<dbReference type="AlphaFoldDB" id="A0A6H1ZE76"/>
<gene>
    <name evidence="1" type="ORF">TM448A00274_0046</name>
    <name evidence="2" type="ORF">TM448B00451_0039</name>
</gene>
<protein>
    <submittedName>
        <fullName evidence="1">Uncharacterized protein</fullName>
    </submittedName>
</protein>
<accession>A0A6H1ZE76</accession>
<evidence type="ECO:0000313" key="2">
    <source>
        <dbReference type="EMBL" id="QJH95515.1"/>
    </source>
</evidence>
<organism evidence="1">
    <name type="scientific">viral metagenome</name>
    <dbReference type="NCBI Taxonomy" id="1070528"/>
    <lineage>
        <taxon>unclassified sequences</taxon>
        <taxon>metagenomes</taxon>
        <taxon>organismal metagenomes</taxon>
    </lineage>
</organism>
<proteinExistence type="predicted"/>
<dbReference type="EMBL" id="MT144621">
    <property type="protein sequence ID" value="QJH95515.1"/>
    <property type="molecule type" value="Genomic_DNA"/>
</dbReference>
<evidence type="ECO:0000313" key="1">
    <source>
        <dbReference type="EMBL" id="QJA45762.1"/>
    </source>
</evidence>
<sequence length="64" mass="7598">MKMPHVIELSKNYPDKEKFTKWLIEQGHEVDPPKTNTVYVDGDDIDTNLVARQLFTEIKQEYPY</sequence>
<name>A0A6H1ZE76_9ZZZZ</name>
<reference evidence="1" key="1">
    <citation type="submission" date="2020-03" db="EMBL/GenBank/DDBJ databases">
        <title>The deep terrestrial virosphere.</title>
        <authorList>
            <person name="Holmfeldt K."/>
            <person name="Nilsson E."/>
            <person name="Simone D."/>
            <person name="Lopez-Fernandez M."/>
            <person name="Wu X."/>
            <person name="de Brujin I."/>
            <person name="Lundin D."/>
            <person name="Andersson A."/>
            <person name="Bertilsson S."/>
            <person name="Dopson M."/>
        </authorList>
    </citation>
    <scope>NUCLEOTIDE SEQUENCE</scope>
    <source>
        <strain evidence="1">TM448A00274</strain>
        <strain evidence="2">TM448B00451</strain>
    </source>
</reference>